<organism evidence="2 3">
    <name type="scientific">Aquicoccus porphyridii</name>
    <dbReference type="NCBI Taxonomy" id="1852029"/>
    <lineage>
        <taxon>Bacteria</taxon>
        <taxon>Pseudomonadati</taxon>
        <taxon>Pseudomonadota</taxon>
        <taxon>Alphaproteobacteria</taxon>
        <taxon>Rhodobacterales</taxon>
        <taxon>Paracoccaceae</taxon>
        <taxon>Aquicoccus</taxon>
    </lineage>
</organism>
<sequence length="104" mass="11521">MSGTEHRAQSGRGQVSVFLERSTYRRRRLVDAMRLLPLLGVGLWAVPLLWNARARETPMSHAVLYVFGVWLLLVVAAGIMAVMIGRRNSDTGEPGEADGPAMRF</sequence>
<gene>
    <name evidence="2" type="ORF">FLO80_03925</name>
</gene>
<dbReference type="Proteomes" id="UP000325291">
    <property type="component" value="Unassembled WGS sequence"/>
</dbReference>
<keyword evidence="1" id="KW-0812">Transmembrane</keyword>
<name>A0A5A9ZSI3_9RHOB</name>
<dbReference type="RefSeq" id="WP_111363689.1">
    <property type="nucleotide sequence ID" value="NZ_VINQ01000002.1"/>
</dbReference>
<keyword evidence="1" id="KW-0472">Membrane</keyword>
<proteinExistence type="predicted"/>
<accession>A0A5A9ZSI3</accession>
<feature type="transmembrane region" description="Helical" evidence="1">
    <location>
        <begin position="62"/>
        <end position="84"/>
    </location>
</feature>
<protein>
    <submittedName>
        <fullName evidence="2">Uncharacterized protein</fullName>
    </submittedName>
</protein>
<dbReference type="EMBL" id="VINQ01000002">
    <property type="protein sequence ID" value="KAA0920273.1"/>
    <property type="molecule type" value="Genomic_DNA"/>
</dbReference>
<feature type="transmembrane region" description="Helical" evidence="1">
    <location>
        <begin position="32"/>
        <end position="50"/>
    </location>
</feature>
<comment type="caution">
    <text evidence="2">The sequence shown here is derived from an EMBL/GenBank/DDBJ whole genome shotgun (WGS) entry which is preliminary data.</text>
</comment>
<evidence type="ECO:0000313" key="2">
    <source>
        <dbReference type="EMBL" id="KAA0920273.1"/>
    </source>
</evidence>
<evidence type="ECO:0000256" key="1">
    <source>
        <dbReference type="SAM" id="Phobius"/>
    </source>
</evidence>
<reference evidence="2 3" key="1">
    <citation type="submission" date="2019-07" db="EMBL/GenBank/DDBJ databases">
        <title>Aquicoccus porphyridii gen. nov., sp. nov., isolated from a small marine red alga, Porphyridium marinum.</title>
        <authorList>
            <person name="Liu L."/>
        </authorList>
    </citation>
    <scope>NUCLEOTIDE SEQUENCE [LARGE SCALE GENOMIC DNA]</scope>
    <source>
        <strain evidence="2 3">L1 8-17</strain>
    </source>
</reference>
<keyword evidence="1" id="KW-1133">Transmembrane helix</keyword>
<keyword evidence="3" id="KW-1185">Reference proteome</keyword>
<evidence type="ECO:0000313" key="3">
    <source>
        <dbReference type="Proteomes" id="UP000325291"/>
    </source>
</evidence>
<dbReference type="AlphaFoldDB" id="A0A5A9ZSI3"/>